<dbReference type="PRINTS" id="PR01438">
    <property type="entry name" value="UNVRSLSTRESS"/>
</dbReference>
<dbReference type="Gene3D" id="3.40.50.620">
    <property type="entry name" value="HUPs"/>
    <property type="match status" value="2"/>
</dbReference>
<feature type="domain" description="UspA" evidence="4">
    <location>
        <begin position="14"/>
        <end position="144"/>
    </location>
</feature>
<sequence length="293" mass="30507">MDSSASSPEPGAPVVVGVDGSEAATAAVHWASREAALRQRMLRIVHGDGTAAGPGLPSPVSEALARYGQDCLDSARAAALHIAAALTVETELSGTPPARLLIDESATAEMTVIGWTGEGSALAHLGSTMLAVTSSGHGKIVVVRGAGADGRRERPVVVGIDGTAVSNAAVGAAFAEAALRRVPLVAVHTWHDLRTHWFAGMPETVDDPAIAAAMDTRMTEWLAEWAPRYPEVEVTRRKYLAGPDLHLLHWSESAQLVVVGSRGRGGFRGLLLGSTSNILVQRAHCPVLVAHGV</sequence>
<comment type="caution">
    <text evidence="5">The sequence shown here is derived from an EMBL/GenBank/DDBJ whole genome shotgun (WGS) entry which is preliminary data.</text>
</comment>
<evidence type="ECO:0000256" key="3">
    <source>
        <dbReference type="ARBA" id="ARBA00022840"/>
    </source>
</evidence>
<name>A0A846X6J0_9NOCA</name>
<keyword evidence="2" id="KW-0547">Nucleotide-binding</keyword>
<dbReference type="AlphaFoldDB" id="A0A846X6J0"/>
<dbReference type="InterPro" id="IPR006016">
    <property type="entry name" value="UspA"/>
</dbReference>
<dbReference type="SUPFAM" id="SSF52402">
    <property type="entry name" value="Adenine nucleotide alpha hydrolases-like"/>
    <property type="match status" value="2"/>
</dbReference>
<dbReference type="Proteomes" id="UP000565715">
    <property type="component" value="Unassembled WGS sequence"/>
</dbReference>
<dbReference type="RefSeq" id="WP_068049863.1">
    <property type="nucleotide sequence ID" value="NZ_JAAXOO010000001.1"/>
</dbReference>
<evidence type="ECO:0000256" key="1">
    <source>
        <dbReference type="ARBA" id="ARBA00008791"/>
    </source>
</evidence>
<dbReference type="EMBL" id="JAAXOO010000001">
    <property type="protein sequence ID" value="NKY31508.1"/>
    <property type="molecule type" value="Genomic_DNA"/>
</dbReference>
<dbReference type="InterPro" id="IPR014729">
    <property type="entry name" value="Rossmann-like_a/b/a_fold"/>
</dbReference>
<feature type="domain" description="UspA" evidence="4">
    <location>
        <begin position="154"/>
        <end position="290"/>
    </location>
</feature>
<reference evidence="5 6" key="1">
    <citation type="submission" date="2020-04" db="EMBL/GenBank/DDBJ databases">
        <title>MicrobeNet Type strains.</title>
        <authorList>
            <person name="Nicholson A.C."/>
        </authorList>
    </citation>
    <scope>NUCLEOTIDE SEQUENCE [LARGE SCALE GENOMIC DNA]</scope>
    <source>
        <strain evidence="5 6">DSM 45078</strain>
    </source>
</reference>
<organism evidence="5 6">
    <name type="scientific">Nocardia speluncae</name>
    <dbReference type="NCBI Taxonomy" id="419477"/>
    <lineage>
        <taxon>Bacteria</taxon>
        <taxon>Bacillati</taxon>
        <taxon>Actinomycetota</taxon>
        <taxon>Actinomycetes</taxon>
        <taxon>Mycobacteriales</taxon>
        <taxon>Nocardiaceae</taxon>
        <taxon>Nocardia</taxon>
    </lineage>
</organism>
<proteinExistence type="inferred from homology"/>
<accession>A0A846X6J0</accession>
<gene>
    <name evidence="5" type="ORF">HGA13_00255</name>
</gene>
<dbReference type="PANTHER" id="PTHR46268:SF27">
    <property type="entry name" value="UNIVERSAL STRESS PROTEIN RV2623"/>
    <property type="match status" value="1"/>
</dbReference>
<evidence type="ECO:0000313" key="6">
    <source>
        <dbReference type="Proteomes" id="UP000565715"/>
    </source>
</evidence>
<dbReference type="Pfam" id="PF00582">
    <property type="entry name" value="Usp"/>
    <property type="match status" value="2"/>
</dbReference>
<dbReference type="InterPro" id="IPR006015">
    <property type="entry name" value="Universal_stress_UspA"/>
</dbReference>
<keyword evidence="6" id="KW-1185">Reference proteome</keyword>
<dbReference type="GO" id="GO:0005524">
    <property type="term" value="F:ATP binding"/>
    <property type="evidence" value="ECO:0007669"/>
    <property type="project" value="UniProtKB-KW"/>
</dbReference>
<keyword evidence="3" id="KW-0067">ATP-binding</keyword>
<dbReference type="PANTHER" id="PTHR46268">
    <property type="entry name" value="STRESS RESPONSE PROTEIN NHAX"/>
    <property type="match status" value="1"/>
</dbReference>
<evidence type="ECO:0000313" key="5">
    <source>
        <dbReference type="EMBL" id="NKY31508.1"/>
    </source>
</evidence>
<comment type="similarity">
    <text evidence="1">Belongs to the universal stress protein A family.</text>
</comment>
<evidence type="ECO:0000256" key="2">
    <source>
        <dbReference type="ARBA" id="ARBA00022741"/>
    </source>
</evidence>
<evidence type="ECO:0000259" key="4">
    <source>
        <dbReference type="Pfam" id="PF00582"/>
    </source>
</evidence>
<protein>
    <submittedName>
        <fullName evidence="5">Universal stress protein</fullName>
    </submittedName>
</protein>